<dbReference type="AlphaFoldDB" id="A0A6C0NZ01"/>
<evidence type="ECO:0000256" key="1">
    <source>
        <dbReference type="ARBA" id="ARBA00022723"/>
    </source>
</evidence>
<feature type="region of interest" description="Disordered" evidence="3">
    <location>
        <begin position="43"/>
        <end position="290"/>
    </location>
</feature>
<dbReference type="PANTHER" id="PTHR10587:SF133">
    <property type="entry name" value="CHITIN DEACETYLASE 1-RELATED"/>
    <property type="match status" value="1"/>
</dbReference>
<dbReference type="CDD" id="cd10917">
    <property type="entry name" value="CE4_NodB_like_6s_7s"/>
    <property type="match status" value="1"/>
</dbReference>
<dbReference type="InterPro" id="IPR050248">
    <property type="entry name" value="Polysacc_deacetylase_ArnD"/>
</dbReference>
<dbReference type="SUPFAM" id="SSF88713">
    <property type="entry name" value="Glycoside hydrolase/deacetylase"/>
    <property type="match status" value="1"/>
</dbReference>
<keyword evidence="2" id="KW-0378">Hydrolase</keyword>
<feature type="compositionally biased region" description="Basic and acidic residues" evidence="3">
    <location>
        <begin position="211"/>
        <end position="225"/>
    </location>
</feature>
<dbReference type="Proteomes" id="UP000479114">
    <property type="component" value="Chromosome"/>
</dbReference>
<accession>A0A6C0NZ01</accession>
<evidence type="ECO:0000313" key="5">
    <source>
        <dbReference type="EMBL" id="QHW31480.1"/>
    </source>
</evidence>
<dbReference type="GO" id="GO:0005975">
    <property type="term" value="P:carbohydrate metabolic process"/>
    <property type="evidence" value="ECO:0007669"/>
    <property type="project" value="InterPro"/>
</dbReference>
<protein>
    <submittedName>
        <fullName evidence="5">Polysaccharide deacetylase family protein</fullName>
    </submittedName>
</protein>
<sequence>MRFKGKWGFIGRLACSILATMMIGSLLLAAGCGVKADRGFGSTVNTSPSSSGTVPAGEDGAGSKSDTGSKTDDGHLGESGSGSSGTSGAAEGGDAGEARTGGGSAGSKTGPNSAAGTAGSKADAAGAANGESDADANGASGGAGQTPGGGQTSAAGATKSGAASGSPAQGSSSAGTDTNPAGQQNAGGKGSTAAGQTPSSTGKPSQQPTDKSADNAAAKKPDTTTDKPAQSKPASSSASSAKPGSSSSTTSKPDAAASTPSKPNTPPAQTKPAAPPVKLDKPTEPAMPYQGKSGAKLVALTFDDGPDNRYTPEILDILKAQHLHATFFTVGIQVKRYGPVVQRIVKEGHEIGNHTYSHSNLSKLDSTAILNQIKWTDTLIQRQVGFVPKLVRAPFGASSPLLKQIVADNGRSLVFWTVDTRDWEGSTVSAMRANVNKNTHPGGIILMHSFGSKHIGNTVKVLPLVIKDLQAKGYTFVTVSELLDAKARNKQAAAKKK</sequence>
<dbReference type="PROSITE" id="PS51677">
    <property type="entry name" value="NODB"/>
    <property type="match status" value="1"/>
</dbReference>
<evidence type="ECO:0000256" key="3">
    <source>
        <dbReference type="SAM" id="MobiDB-lite"/>
    </source>
</evidence>
<name>A0A6C0NZ01_9BACL</name>
<evidence type="ECO:0000259" key="4">
    <source>
        <dbReference type="PROSITE" id="PS51677"/>
    </source>
</evidence>
<dbReference type="GO" id="GO:0046872">
    <property type="term" value="F:metal ion binding"/>
    <property type="evidence" value="ECO:0007669"/>
    <property type="project" value="UniProtKB-KW"/>
</dbReference>
<reference evidence="5 6" key="1">
    <citation type="submission" date="2020-02" db="EMBL/GenBank/DDBJ databases">
        <title>Paenibacillus sp. nov., isolated from rhizosphere soil of tomato.</title>
        <authorList>
            <person name="Weon H.-Y."/>
            <person name="Lee S.A."/>
        </authorList>
    </citation>
    <scope>NUCLEOTIDE SEQUENCE [LARGE SCALE GENOMIC DNA]</scope>
    <source>
        <strain evidence="5 6">14171R-81</strain>
    </source>
</reference>
<feature type="compositionally biased region" description="Basic and acidic residues" evidence="3">
    <location>
        <begin position="67"/>
        <end position="76"/>
    </location>
</feature>
<dbReference type="Gene3D" id="3.20.20.370">
    <property type="entry name" value="Glycoside hydrolase/deacetylase"/>
    <property type="match status" value="1"/>
</dbReference>
<feature type="domain" description="NodB homology" evidence="4">
    <location>
        <begin position="296"/>
        <end position="477"/>
    </location>
</feature>
<feature type="compositionally biased region" description="Low complexity" evidence="3">
    <location>
        <begin position="227"/>
        <end position="272"/>
    </location>
</feature>
<dbReference type="GO" id="GO:0016020">
    <property type="term" value="C:membrane"/>
    <property type="evidence" value="ECO:0007669"/>
    <property type="project" value="TreeGrafter"/>
</dbReference>
<feature type="compositionally biased region" description="Polar residues" evidence="3">
    <location>
        <begin position="193"/>
        <end position="210"/>
    </location>
</feature>
<evidence type="ECO:0000256" key="2">
    <source>
        <dbReference type="ARBA" id="ARBA00022801"/>
    </source>
</evidence>
<keyword evidence="1" id="KW-0479">Metal-binding</keyword>
<dbReference type="GO" id="GO:0016810">
    <property type="term" value="F:hydrolase activity, acting on carbon-nitrogen (but not peptide) bonds"/>
    <property type="evidence" value="ECO:0007669"/>
    <property type="project" value="InterPro"/>
</dbReference>
<gene>
    <name evidence="5" type="ORF">GZH47_11940</name>
</gene>
<feature type="compositionally biased region" description="Low complexity" evidence="3">
    <location>
        <begin position="152"/>
        <end position="175"/>
    </location>
</feature>
<dbReference type="Pfam" id="PF01522">
    <property type="entry name" value="Polysacc_deac_1"/>
    <property type="match status" value="1"/>
</dbReference>
<dbReference type="KEGG" id="prz:GZH47_11940"/>
<keyword evidence="6" id="KW-1185">Reference proteome</keyword>
<evidence type="ECO:0000313" key="6">
    <source>
        <dbReference type="Proteomes" id="UP000479114"/>
    </source>
</evidence>
<dbReference type="RefSeq" id="WP_162640287.1">
    <property type="nucleotide sequence ID" value="NZ_CP048286.1"/>
</dbReference>
<feature type="compositionally biased region" description="Low complexity" evidence="3">
    <location>
        <begin position="113"/>
        <end position="138"/>
    </location>
</feature>
<dbReference type="EMBL" id="CP048286">
    <property type="protein sequence ID" value="QHW31480.1"/>
    <property type="molecule type" value="Genomic_DNA"/>
</dbReference>
<feature type="compositionally biased region" description="Polar residues" evidence="3">
    <location>
        <begin position="43"/>
        <end position="53"/>
    </location>
</feature>
<proteinExistence type="predicted"/>
<feature type="compositionally biased region" description="Gly residues" evidence="3">
    <location>
        <begin position="139"/>
        <end position="151"/>
    </location>
</feature>
<feature type="compositionally biased region" description="Gly residues" evidence="3">
    <location>
        <begin position="77"/>
        <end position="105"/>
    </location>
</feature>
<dbReference type="InterPro" id="IPR011330">
    <property type="entry name" value="Glyco_hydro/deAcase_b/a-brl"/>
</dbReference>
<dbReference type="PROSITE" id="PS51257">
    <property type="entry name" value="PROKAR_LIPOPROTEIN"/>
    <property type="match status" value="1"/>
</dbReference>
<dbReference type="PANTHER" id="PTHR10587">
    <property type="entry name" value="GLYCOSYL TRANSFERASE-RELATED"/>
    <property type="match status" value="1"/>
</dbReference>
<organism evidence="5 6">
    <name type="scientific">Paenibacillus rhizovicinus</name>
    <dbReference type="NCBI Taxonomy" id="2704463"/>
    <lineage>
        <taxon>Bacteria</taxon>
        <taxon>Bacillati</taxon>
        <taxon>Bacillota</taxon>
        <taxon>Bacilli</taxon>
        <taxon>Bacillales</taxon>
        <taxon>Paenibacillaceae</taxon>
        <taxon>Paenibacillus</taxon>
    </lineage>
</organism>
<dbReference type="InterPro" id="IPR002509">
    <property type="entry name" value="NODB_dom"/>
</dbReference>